<dbReference type="KEGG" id="vg:41901022"/>
<evidence type="ECO:0000313" key="1">
    <source>
        <dbReference type="EMBL" id="ATV25086.1"/>
    </source>
</evidence>
<proteinExistence type="predicted"/>
<dbReference type="RefSeq" id="YP_009702221.1">
    <property type="nucleotide sequence ID" value="NC_044940.1"/>
</dbReference>
<protein>
    <submittedName>
        <fullName evidence="1">Uncharacterized protein</fullName>
    </submittedName>
</protein>
<organism evidence="1 2">
    <name type="scientific">Pectobacterium phage PEAT2</name>
    <dbReference type="NCBI Taxonomy" id="2053078"/>
    <lineage>
        <taxon>Viruses</taxon>
        <taxon>Duplodnaviria</taxon>
        <taxon>Heunggongvirae</taxon>
        <taxon>Uroviricota</taxon>
        <taxon>Caudoviricetes</taxon>
        <taxon>Jameshumphriesvirinae</taxon>
        <taxon>Peatvirus</taxon>
        <taxon>Peatvirus peat2</taxon>
    </lineage>
</organism>
<dbReference type="GeneID" id="41901022"/>
<dbReference type="Proteomes" id="UP000241775">
    <property type="component" value="Segment"/>
</dbReference>
<dbReference type="EMBL" id="MG432137">
    <property type="protein sequence ID" value="ATV25086.1"/>
    <property type="molecule type" value="Genomic_DNA"/>
</dbReference>
<accession>A0A2H4N7B9</accession>
<evidence type="ECO:0000313" key="2">
    <source>
        <dbReference type="Proteomes" id="UP000241775"/>
    </source>
</evidence>
<name>A0A2H4N7B9_9CAUD</name>
<keyword evidence="2" id="KW-1185">Reference proteome</keyword>
<reference evidence="1 2" key="1">
    <citation type="submission" date="2017-11" db="EMBL/GenBank/DDBJ databases">
        <title>Complete genome sequence of phytopathogenic Pectobacterium atrosepticum bacteriophage Peat2 includes a CRISPR Cas4 nuclease.</title>
        <authorList>
            <person name="Kalischuk M."/>
            <person name="Hachey J."/>
            <person name="Thomas D."/>
            <person name="Kawchuk L."/>
        </authorList>
    </citation>
    <scope>NUCLEOTIDE SEQUENCE [LARGE SCALE GENOMIC DNA]</scope>
</reference>
<sequence>MTETSNKYKIYGMEENMKRREAKALGLKTYNNGKPCPRGHIGERRTDSGVCVICRNEKKRLKAWSKRDDIKDEHKIISREDARFLGLIYYYTAKACRRGHHSVRYVSTGMCKECNRLHAAKIRNENPAYVVEYRKIYQPTLAKRKRNDPHYAMSLCMREMLRRVRRLTGLKKARRTEEILGYGKQELVEHLERLFKPGMSWSNHGTWHIDHIIPVSVMIRRGITDPKIINALDNLQPLWALDNQRKSAKVGKE</sequence>